<organism evidence="2 3">
    <name type="scientific">Podospora aff. communis PSN243</name>
    <dbReference type="NCBI Taxonomy" id="3040156"/>
    <lineage>
        <taxon>Eukaryota</taxon>
        <taxon>Fungi</taxon>
        <taxon>Dikarya</taxon>
        <taxon>Ascomycota</taxon>
        <taxon>Pezizomycotina</taxon>
        <taxon>Sordariomycetes</taxon>
        <taxon>Sordariomycetidae</taxon>
        <taxon>Sordariales</taxon>
        <taxon>Podosporaceae</taxon>
        <taxon>Podospora</taxon>
    </lineage>
</organism>
<sequence>MDRDLPPQYSHDTAVASITRFYEFIERLYGNKTCSLEYPPPTGWSQITPDLGPHLNLGPEALDLVRHIPYFRAGGARPCVMTACHPVDYRHIAENTRKHLQETGRRQKRDWDNPDLDRKYPPHIFPLAESVHYQWGCNILIDTSRGVAIWHNVDGKPLSEGFPEPDEPCVDEGGVFLSDLDGWKVVPAWKIETFFRMAEEQLTALNWIPELEAEDELQEVEVYGEPDEEQSERARIMREAGWPGEQWDPYKAYENTRAWRDREYENEVSEEEQVREKLAATDLG</sequence>
<evidence type="ECO:0000313" key="2">
    <source>
        <dbReference type="EMBL" id="KAK4443008.1"/>
    </source>
</evidence>
<keyword evidence="3" id="KW-1185">Reference proteome</keyword>
<feature type="region of interest" description="Disordered" evidence="1">
    <location>
        <begin position="264"/>
        <end position="284"/>
    </location>
</feature>
<gene>
    <name evidence="2" type="ORF">QBC34DRAFT_417746</name>
</gene>
<feature type="compositionally biased region" description="Basic and acidic residues" evidence="1">
    <location>
        <begin position="272"/>
        <end position="284"/>
    </location>
</feature>
<accession>A0AAV9G6C0</accession>
<dbReference type="AlphaFoldDB" id="A0AAV9G6C0"/>
<reference evidence="2" key="2">
    <citation type="submission" date="2023-05" db="EMBL/GenBank/DDBJ databases">
        <authorList>
            <consortium name="Lawrence Berkeley National Laboratory"/>
            <person name="Steindorff A."/>
            <person name="Hensen N."/>
            <person name="Bonometti L."/>
            <person name="Westerberg I."/>
            <person name="Brannstrom I.O."/>
            <person name="Guillou S."/>
            <person name="Cros-Aarteil S."/>
            <person name="Calhoun S."/>
            <person name="Haridas S."/>
            <person name="Kuo A."/>
            <person name="Mondo S."/>
            <person name="Pangilinan J."/>
            <person name="Riley R."/>
            <person name="Labutti K."/>
            <person name="Andreopoulos B."/>
            <person name="Lipzen A."/>
            <person name="Chen C."/>
            <person name="Yanf M."/>
            <person name="Daum C."/>
            <person name="Ng V."/>
            <person name="Clum A."/>
            <person name="Ohm R."/>
            <person name="Martin F."/>
            <person name="Silar P."/>
            <person name="Natvig D."/>
            <person name="Lalanne C."/>
            <person name="Gautier V."/>
            <person name="Ament-Velasquez S.L."/>
            <person name="Kruys A."/>
            <person name="Hutchinson M.I."/>
            <person name="Powell A.J."/>
            <person name="Barry K."/>
            <person name="Miller A.N."/>
            <person name="Grigoriev I.V."/>
            <person name="Debuchy R."/>
            <person name="Gladieux P."/>
            <person name="Thoren M.H."/>
            <person name="Johannesson H."/>
        </authorList>
    </citation>
    <scope>NUCLEOTIDE SEQUENCE</scope>
    <source>
        <strain evidence="2">PSN243</strain>
    </source>
</reference>
<dbReference type="EMBL" id="MU866001">
    <property type="protein sequence ID" value="KAK4443008.1"/>
    <property type="molecule type" value="Genomic_DNA"/>
</dbReference>
<evidence type="ECO:0000313" key="3">
    <source>
        <dbReference type="Proteomes" id="UP001321760"/>
    </source>
</evidence>
<dbReference type="Proteomes" id="UP001321760">
    <property type="component" value="Unassembled WGS sequence"/>
</dbReference>
<name>A0AAV9G6C0_9PEZI</name>
<evidence type="ECO:0000256" key="1">
    <source>
        <dbReference type="SAM" id="MobiDB-lite"/>
    </source>
</evidence>
<evidence type="ECO:0008006" key="4">
    <source>
        <dbReference type="Google" id="ProtNLM"/>
    </source>
</evidence>
<comment type="caution">
    <text evidence="2">The sequence shown here is derived from an EMBL/GenBank/DDBJ whole genome shotgun (WGS) entry which is preliminary data.</text>
</comment>
<proteinExistence type="predicted"/>
<reference evidence="2" key="1">
    <citation type="journal article" date="2023" name="Mol. Phylogenet. Evol.">
        <title>Genome-scale phylogeny and comparative genomics of the fungal order Sordariales.</title>
        <authorList>
            <person name="Hensen N."/>
            <person name="Bonometti L."/>
            <person name="Westerberg I."/>
            <person name="Brannstrom I.O."/>
            <person name="Guillou S."/>
            <person name="Cros-Aarteil S."/>
            <person name="Calhoun S."/>
            <person name="Haridas S."/>
            <person name="Kuo A."/>
            <person name="Mondo S."/>
            <person name="Pangilinan J."/>
            <person name="Riley R."/>
            <person name="LaButti K."/>
            <person name="Andreopoulos B."/>
            <person name="Lipzen A."/>
            <person name="Chen C."/>
            <person name="Yan M."/>
            <person name="Daum C."/>
            <person name="Ng V."/>
            <person name="Clum A."/>
            <person name="Steindorff A."/>
            <person name="Ohm R.A."/>
            <person name="Martin F."/>
            <person name="Silar P."/>
            <person name="Natvig D.O."/>
            <person name="Lalanne C."/>
            <person name="Gautier V."/>
            <person name="Ament-Velasquez S.L."/>
            <person name="Kruys A."/>
            <person name="Hutchinson M.I."/>
            <person name="Powell A.J."/>
            <person name="Barry K."/>
            <person name="Miller A.N."/>
            <person name="Grigoriev I.V."/>
            <person name="Debuchy R."/>
            <person name="Gladieux P."/>
            <person name="Hiltunen Thoren M."/>
            <person name="Johannesson H."/>
        </authorList>
    </citation>
    <scope>NUCLEOTIDE SEQUENCE</scope>
    <source>
        <strain evidence="2">PSN243</strain>
    </source>
</reference>
<protein>
    <recommendedName>
        <fullName evidence="4">Aminoglycoside phosphotransferase domain-containing protein</fullName>
    </recommendedName>
</protein>